<keyword evidence="5" id="KW-1185">Reference proteome</keyword>
<evidence type="ECO:0000313" key="5">
    <source>
        <dbReference type="Proteomes" id="UP001165189"/>
    </source>
</evidence>
<feature type="region of interest" description="Disordered" evidence="2">
    <location>
        <begin position="20"/>
        <end position="53"/>
    </location>
</feature>
<organism evidence="4 5">
    <name type="scientific">Aspergillus oryzae var. brunneus</name>
    <dbReference type="NCBI Taxonomy" id="332754"/>
    <lineage>
        <taxon>Eukaryota</taxon>
        <taxon>Fungi</taxon>
        <taxon>Dikarya</taxon>
        <taxon>Ascomycota</taxon>
        <taxon>Pezizomycotina</taxon>
        <taxon>Eurotiomycetes</taxon>
        <taxon>Eurotiomycetidae</taxon>
        <taxon>Eurotiales</taxon>
        <taxon>Aspergillaceae</taxon>
        <taxon>Aspergillus</taxon>
        <taxon>Aspergillus subgen. Circumdati</taxon>
    </lineage>
</organism>
<evidence type="ECO:0000313" key="4">
    <source>
        <dbReference type="EMBL" id="GMG46435.1"/>
    </source>
</evidence>
<reference evidence="4" key="1">
    <citation type="submission" date="2023-04" db="EMBL/GenBank/DDBJ databases">
        <title>Aspergillus oryzae var. brunneus NBRC 4377.</title>
        <authorList>
            <person name="Ichikawa N."/>
            <person name="Sato H."/>
            <person name="Tonouchi N."/>
        </authorList>
    </citation>
    <scope>NUCLEOTIDE SEQUENCE</scope>
    <source>
        <strain evidence="4">NBRC 4377</strain>
    </source>
</reference>
<proteinExistence type="predicted"/>
<feature type="compositionally biased region" description="Basic and acidic residues" evidence="2">
    <location>
        <begin position="23"/>
        <end position="32"/>
    </location>
</feature>
<dbReference type="PANTHER" id="PTHR10039">
    <property type="entry name" value="AMELOGENIN"/>
    <property type="match status" value="1"/>
</dbReference>
<gene>
    <name evidence="4" type="ORF">Aory05_000525600</name>
</gene>
<feature type="region of interest" description="Disordered" evidence="2">
    <location>
        <begin position="83"/>
        <end position="108"/>
    </location>
</feature>
<keyword evidence="1" id="KW-0677">Repeat</keyword>
<evidence type="ECO:0000256" key="2">
    <source>
        <dbReference type="SAM" id="MobiDB-lite"/>
    </source>
</evidence>
<evidence type="ECO:0000259" key="3">
    <source>
        <dbReference type="Pfam" id="PF24883"/>
    </source>
</evidence>
<dbReference type="InterPro" id="IPR056884">
    <property type="entry name" value="NPHP3-like_N"/>
</dbReference>
<dbReference type="Proteomes" id="UP001165189">
    <property type="component" value="Unassembled WGS sequence"/>
</dbReference>
<comment type="caution">
    <text evidence="4">The sequence shown here is derived from an EMBL/GenBank/DDBJ whole genome shotgun (WGS) entry which is preliminary data.</text>
</comment>
<protein>
    <submittedName>
        <fullName evidence="4">Unnamed protein product</fullName>
    </submittedName>
</protein>
<evidence type="ECO:0000256" key="1">
    <source>
        <dbReference type="ARBA" id="ARBA00022737"/>
    </source>
</evidence>
<dbReference type="PANTHER" id="PTHR10039:SF16">
    <property type="entry name" value="GPI INOSITOL-DEACYLASE"/>
    <property type="match status" value="1"/>
</dbReference>
<dbReference type="EMBL" id="BSYB01000019">
    <property type="protein sequence ID" value="GMG46435.1"/>
    <property type="molecule type" value="Genomic_DNA"/>
</dbReference>
<dbReference type="Pfam" id="PF24883">
    <property type="entry name" value="NPHP3_N"/>
    <property type="match status" value="1"/>
</dbReference>
<feature type="compositionally biased region" description="Basic and acidic residues" evidence="2">
    <location>
        <begin position="95"/>
        <end position="108"/>
    </location>
</feature>
<feature type="domain" description="Nephrocystin 3-like N-terminal" evidence="3">
    <location>
        <begin position="342"/>
        <end position="470"/>
    </location>
</feature>
<sequence>MEQSKVTCFTRMRSKVHHICNRKGKEKEKQESELPSSLAPAIVDPQEQADSEPAVKPAIIEVQSIGEASASGAILDESTLPEPLSLQTCGEDDNREQIKPETPERPQNAKRDLWHEAYVRLAPELQENLKSLGFDQQSPEPVKQRIEGVLAEAKRQRDKCEEKDWIIKVGDHEIKVRDTAVQIIGWVTKIGDLAVGFAQPAEGPWSVIKLLLEKGALLSIVENVTRVIYSGQIYESIYKLDKAGVEPTSRLYDVLVEIYNFILELVIKSTDVSSNTAVQFLESVFDPEKASDMLCTLRDHKSRLADAVRVCEATAQANLDSLLRIQLEDAHMALVGVTHRIENVVQRMDDQERDKLLSWISDIKEEELRRKSLHVLRCFVRQLAGPLSDCQSVRINLQEAWRAAKDRGSDLNLDACKAQLLSSFNLYSKIIIVLDALDEVAVNERRQLIRVLDELVSQSTSTVKVFIASRPDGDISFQFASKLNVQIRAADNMEDIDKFVTNKLEEITALADLPSYLKIDIRKALLSGCDNM</sequence>
<accession>A0ABQ6KST0</accession>
<name>A0ABQ6KST0_ASPOZ</name>